<proteinExistence type="predicted"/>
<dbReference type="AlphaFoldDB" id="A0A3N7EVM6"/>
<dbReference type="EMBL" id="CM009293">
    <property type="protein sequence ID" value="RQO88832.1"/>
    <property type="molecule type" value="Genomic_DNA"/>
</dbReference>
<name>A0A3N7EVM6_POPTR</name>
<dbReference type="STRING" id="3694.A0A3N7EVM6"/>
<dbReference type="Proteomes" id="UP000006729">
    <property type="component" value="Chromosome 4"/>
</dbReference>
<sequence length="218" mass="25549">MSLNRANPTTSMKWRIQIRQNQLVFQISSILLQRHNWVSLLQNFNLSTKLTPPLFNQILHKTQTNPQISLRFFNWVQTNLKLKPDLKSQCHIINICVNSGLTLPVRPIMDSLVKTHHVSVLGEAMVDSCRGDELQIDQRKMEQAFALCRKLENCIQVWRKQHMVELLDGWSKKLGFTKTKKRGLMKRFGCLITQNNLMMSPYCKFHKYNVLAFLLQRN</sequence>
<evidence type="ECO:0000313" key="2">
    <source>
        <dbReference type="Proteomes" id="UP000006729"/>
    </source>
</evidence>
<evidence type="ECO:0000313" key="1">
    <source>
        <dbReference type="EMBL" id="RQO88832.1"/>
    </source>
</evidence>
<organism evidence="1 2">
    <name type="scientific">Populus trichocarpa</name>
    <name type="common">Western balsam poplar</name>
    <name type="synonym">Populus balsamifera subsp. trichocarpa</name>
    <dbReference type="NCBI Taxonomy" id="3694"/>
    <lineage>
        <taxon>Eukaryota</taxon>
        <taxon>Viridiplantae</taxon>
        <taxon>Streptophyta</taxon>
        <taxon>Embryophyta</taxon>
        <taxon>Tracheophyta</taxon>
        <taxon>Spermatophyta</taxon>
        <taxon>Magnoliopsida</taxon>
        <taxon>eudicotyledons</taxon>
        <taxon>Gunneridae</taxon>
        <taxon>Pentapetalae</taxon>
        <taxon>rosids</taxon>
        <taxon>fabids</taxon>
        <taxon>Malpighiales</taxon>
        <taxon>Salicaceae</taxon>
        <taxon>Saliceae</taxon>
        <taxon>Populus</taxon>
    </lineage>
</organism>
<gene>
    <name evidence="1" type="ORF">POPTR_004G020866</name>
</gene>
<reference evidence="1 2" key="1">
    <citation type="journal article" date="2006" name="Science">
        <title>The genome of black cottonwood, Populus trichocarpa (Torr. &amp; Gray).</title>
        <authorList>
            <person name="Tuskan G.A."/>
            <person name="Difazio S."/>
            <person name="Jansson S."/>
            <person name="Bohlmann J."/>
            <person name="Grigoriev I."/>
            <person name="Hellsten U."/>
            <person name="Putnam N."/>
            <person name="Ralph S."/>
            <person name="Rombauts S."/>
            <person name="Salamov A."/>
            <person name="Schein J."/>
            <person name="Sterck L."/>
            <person name="Aerts A."/>
            <person name="Bhalerao R.R."/>
            <person name="Bhalerao R.P."/>
            <person name="Blaudez D."/>
            <person name="Boerjan W."/>
            <person name="Brun A."/>
            <person name="Brunner A."/>
            <person name="Busov V."/>
            <person name="Campbell M."/>
            <person name="Carlson J."/>
            <person name="Chalot M."/>
            <person name="Chapman J."/>
            <person name="Chen G.L."/>
            <person name="Cooper D."/>
            <person name="Coutinho P.M."/>
            <person name="Couturier J."/>
            <person name="Covert S."/>
            <person name="Cronk Q."/>
            <person name="Cunningham R."/>
            <person name="Davis J."/>
            <person name="Degroeve S."/>
            <person name="Dejardin A."/>
            <person name="Depamphilis C."/>
            <person name="Detter J."/>
            <person name="Dirks B."/>
            <person name="Dubchak I."/>
            <person name="Duplessis S."/>
            <person name="Ehlting J."/>
            <person name="Ellis B."/>
            <person name="Gendler K."/>
            <person name="Goodstein D."/>
            <person name="Gribskov M."/>
            <person name="Grimwood J."/>
            <person name="Groover A."/>
            <person name="Gunter L."/>
            <person name="Hamberger B."/>
            <person name="Heinze B."/>
            <person name="Helariutta Y."/>
            <person name="Henrissat B."/>
            <person name="Holligan D."/>
            <person name="Holt R."/>
            <person name="Huang W."/>
            <person name="Islam-Faridi N."/>
            <person name="Jones S."/>
            <person name="Jones-Rhoades M."/>
            <person name="Jorgensen R."/>
            <person name="Joshi C."/>
            <person name="Kangasjarvi J."/>
            <person name="Karlsson J."/>
            <person name="Kelleher C."/>
            <person name="Kirkpatrick R."/>
            <person name="Kirst M."/>
            <person name="Kohler A."/>
            <person name="Kalluri U."/>
            <person name="Larimer F."/>
            <person name="Leebens-Mack J."/>
            <person name="Leple J.C."/>
            <person name="Locascio P."/>
            <person name="Lou Y."/>
            <person name="Lucas S."/>
            <person name="Martin F."/>
            <person name="Montanini B."/>
            <person name="Napoli C."/>
            <person name="Nelson D.R."/>
            <person name="Nelson C."/>
            <person name="Nieminen K."/>
            <person name="Nilsson O."/>
            <person name="Pereda V."/>
            <person name="Peter G."/>
            <person name="Philippe R."/>
            <person name="Pilate G."/>
            <person name="Poliakov A."/>
            <person name="Razumovskaya J."/>
            <person name="Richardson P."/>
            <person name="Rinaldi C."/>
            <person name="Ritland K."/>
            <person name="Rouze P."/>
            <person name="Ryaboy D."/>
            <person name="Schmutz J."/>
            <person name="Schrader J."/>
            <person name="Segerman B."/>
            <person name="Shin H."/>
            <person name="Siddiqui A."/>
            <person name="Sterky F."/>
            <person name="Terry A."/>
            <person name="Tsai C.J."/>
            <person name="Uberbacher E."/>
            <person name="Unneberg P."/>
            <person name="Vahala J."/>
            <person name="Wall K."/>
            <person name="Wessler S."/>
            <person name="Yang G."/>
            <person name="Yin T."/>
            <person name="Douglas C."/>
            <person name="Marra M."/>
            <person name="Sandberg G."/>
            <person name="Van de Peer Y."/>
            <person name="Rokhsar D."/>
        </authorList>
    </citation>
    <scope>NUCLEOTIDE SEQUENCE [LARGE SCALE GENOMIC DNA]</scope>
    <source>
        <strain evidence="2">cv. Nisqually</strain>
    </source>
</reference>
<keyword evidence="2" id="KW-1185">Reference proteome</keyword>
<accession>A0A3N7EVM6</accession>
<dbReference type="InParanoid" id="A0A3N7EVM6"/>
<protein>
    <submittedName>
        <fullName evidence="1">Uncharacterized protein</fullName>
    </submittedName>
</protein>